<dbReference type="GO" id="GO:0005227">
    <property type="term" value="F:calcium-activated cation channel activity"/>
    <property type="evidence" value="ECO:0007669"/>
    <property type="project" value="InterPro"/>
</dbReference>
<dbReference type="PANTHER" id="PTHR13018:SF139">
    <property type="entry name" value="PHOSPHATE METABOLISM PROTEIN 7"/>
    <property type="match status" value="1"/>
</dbReference>
<evidence type="ECO:0000313" key="3">
    <source>
        <dbReference type="EMBL" id="KAF9131866.1"/>
    </source>
</evidence>
<keyword evidence="1" id="KW-1133">Transmembrane helix</keyword>
<dbReference type="Proteomes" id="UP000748756">
    <property type="component" value="Unassembled WGS sequence"/>
</dbReference>
<evidence type="ECO:0000259" key="2">
    <source>
        <dbReference type="Pfam" id="PF13967"/>
    </source>
</evidence>
<name>A0A9P5RH39_9FUNG</name>
<dbReference type="EMBL" id="JAAAUQ010001869">
    <property type="protein sequence ID" value="KAF9131866.1"/>
    <property type="molecule type" value="Genomic_DNA"/>
</dbReference>
<keyword evidence="4" id="KW-1185">Reference proteome</keyword>
<organism evidence="3 4">
    <name type="scientific">Linnemannia schmuckeri</name>
    <dbReference type="NCBI Taxonomy" id="64567"/>
    <lineage>
        <taxon>Eukaryota</taxon>
        <taxon>Fungi</taxon>
        <taxon>Fungi incertae sedis</taxon>
        <taxon>Mucoromycota</taxon>
        <taxon>Mortierellomycotina</taxon>
        <taxon>Mortierellomycetes</taxon>
        <taxon>Mortierellales</taxon>
        <taxon>Mortierellaceae</taxon>
        <taxon>Linnemannia</taxon>
    </lineage>
</organism>
<protein>
    <recommendedName>
        <fullName evidence="2">CSC1/OSCA1-like N-terminal transmembrane domain-containing protein</fullName>
    </recommendedName>
</protein>
<keyword evidence="1" id="KW-0472">Membrane</keyword>
<evidence type="ECO:0000256" key="1">
    <source>
        <dbReference type="SAM" id="Phobius"/>
    </source>
</evidence>
<accession>A0A9P5RH39</accession>
<dbReference type="InterPro" id="IPR045122">
    <property type="entry name" value="Csc1-like"/>
</dbReference>
<evidence type="ECO:0000313" key="4">
    <source>
        <dbReference type="Proteomes" id="UP000748756"/>
    </source>
</evidence>
<gene>
    <name evidence="3" type="ORF">BG015_003792</name>
</gene>
<dbReference type="PANTHER" id="PTHR13018">
    <property type="entry name" value="PROBABLE MEMBRANE PROTEIN DUF221-RELATED"/>
    <property type="match status" value="1"/>
</dbReference>
<dbReference type="OrthoDB" id="2150324at2759"/>
<dbReference type="Pfam" id="PF13967">
    <property type="entry name" value="RSN1_TM"/>
    <property type="match status" value="1"/>
</dbReference>
<feature type="domain" description="CSC1/OSCA1-like N-terminal transmembrane" evidence="2">
    <location>
        <begin position="24"/>
        <end position="107"/>
    </location>
</feature>
<reference evidence="3" key="1">
    <citation type="journal article" date="2020" name="Fungal Divers.">
        <title>Resolving the Mortierellaceae phylogeny through synthesis of multi-gene phylogenetics and phylogenomics.</title>
        <authorList>
            <person name="Vandepol N."/>
            <person name="Liber J."/>
            <person name="Desiro A."/>
            <person name="Na H."/>
            <person name="Kennedy M."/>
            <person name="Barry K."/>
            <person name="Grigoriev I.V."/>
            <person name="Miller A.N."/>
            <person name="O'Donnell K."/>
            <person name="Stajich J.E."/>
            <person name="Bonito G."/>
        </authorList>
    </citation>
    <scope>NUCLEOTIDE SEQUENCE</scope>
    <source>
        <strain evidence="3">NRRL 6426</strain>
    </source>
</reference>
<feature type="transmembrane region" description="Helical" evidence="1">
    <location>
        <begin position="24"/>
        <end position="46"/>
    </location>
</feature>
<proteinExistence type="predicted"/>
<sequence>MNNNGANSTGSNNDQHGAETTIKAFTSALFFNTAVGAGIFVAFLFVRHWSKKIYQPRTYLVTKDIRSPPLPPGAFSWITASFKVKDTELLEKVGLDAYMFLRFLRMSA</sequence>
<dbReference type="AlphaFoldDB" id="A0A9P5RH39"/>
<dbReference type="GO" id="GO:0005886">
    <property type="term" value="C:plasma membrane"/>
    <property type="evidence" value="ECO:0007669"/>
    <property type="project" value="TreeGrafter"/>
</dbReference>
<comment type="caution">
    <text evidence="3">The sequence shown here is derived from an EMBL/GenBank/DDBJ whole genome shotgun (WGS) entry which is preliminary data.</text>
</comment>
<dbReference type="InterPro" id="IPR032880">
    <property type="entry name" value="CSC1/OSCA1-like_N"/>
</dbReference>
<keyword evidence="1" id="KW-0812">Transmembrane</keyword>